<keyword evidence="1" id="KW-0677">Repeat</keyword>
<gene>
    <name evidence="3" type="ORF">KXQ929_LOCUS48398</name>
</gene>
<evidence type="ECO:0000259" key="2">
    <source>
        <dbReference type="PROSITE" id="PS51676"/>
    </source>
</evidence>
<dbReference type="PANTHER" id="PTHR15377">
    <property type="entry name" value="TRANSCRIPTION ELONGATION REGULATOR 1"/>
    <property type="match status" value="1"/>
</dbReference>
<dbReference type="GO" id="GO:0003712">
    <property type="term" value="F:transcription coregulator activity"/>
    <property type="evidence" value="ECO:0007669"/>
    <property type="project" value="TreeGrafter"/>
</dbReference>
<dbReference type="InterPro" id="IPR036517">
    <property type="entry name" value="FF_domain_sf"/>
</dbReference>
<reference evidence="3" key="1">
    <citation type="submission" date="2021-02" db="EMBL/GenBank/DDBJ databases">
        <authorList>
            <person name="Nowell W R."/>
        </authorList>
    </citation>
    <scope>NUCLEOTIDE SEQUENCE</scope>
</reference>
<evidence type="ECO:0000313" key="3">
    <source>
        <dbReference type="EMBL" id="CAF4353451.1"/>
    </source>
</evidence>
<dbReference type="EMBL" id="CAJOBB010018944">
    <property type="protein sequence ID" value="CAF4353451.1"/>
    <property type="molecule type" value="Genomic_DNA"/>
</dbReference>
<dbReference type="GO" id="GO:0005634">
    <property type="term" value="C:nucleus"/>
    <property type="evidence" value="ECO:0007669"/>
    <property type="project" value="TreeGrafter"/>
</dbReference>
<sequence>KIYILERADEERREKEAKIKLKKKKFHDLIKESNVSMKTTYNEFSSRHSKDERFRAVEKIRDREAWFHEYVQELKTQEKDGSNKHTIKEKY</sequence>
<feature type="non-terminal residue" evidence="3">
    <location>
        <position position="1"/>
    </location>
</feature>
<evidence type="ECO:0000313" key="4">
    <source>
        <dbReference type="Proteomes" id="UP000663868"/>
    </source>
</evidence>
<dbReference type="GO" id="GO:0070063">
    <property type="term" value="F:RNA polymerase binding"/>
    <property type="evidence" value="ECO:0007669"/>
    <property type="project" value="InterPro"/>
</dbReference>
<comment type="caution">
    <text evidence="3">The sequence shown here is derived from an EMBL/GenBank/DDBJ whole genome shotgun (WGS) entry which is preliminary data.</text>
</comment>
<dbReference type="InterPro" id="IPR045148">
    <property type="entry name" value="TCRG1-like"/>
</dbReference>
<accession>A0A820LB22</accession>
<evidence type="ECO:0000256" key="1">
    <source>
        <dbReference type="ARBA" id="ARBA00022737"/>
    </source>
</evidence>
<proteinExistence type="predicted"/>
<dbReference type="Gene3D" id="1.10.10.440">
    <property type="entry name" value="FF domain"/>
    <property type="match status" value="1"/>
</dbReference>
<dbReference type="PANTHER" id="PTHR15377:SF3">
    <property type="entry name" value="WW DOMAIN-CONTAINING PROTEIN"/>
    <property type="match status" value="1"/>
</dbReference>
<organism evidence="3 4">
    <name type="scientific">Adineta steineri</name>
    <dbReference type="NCBI Taxonomy" id="433720"/>
    <lineage>
        <taxon>Eukaryota</taxon>
        <taxon>Metazoa</taxon>
        <taxon>Spiralia</taxon>
        <taxon>Gnathifera</taxon>
        <taxon>Rotifera</taxon>
        <taxon>Eurotatoria</taxon>
        <taxon>Bdelloidea</taxon>
        <taxon>Adinetida</taxon>
        <taxon>Adinetidae</taxon>
        <taxon>Adineta</taxon>
    </lineage>
</organism>
<name>A0A820LB22_9BILA</name>
<protein>
    <recommendedName>
        <fullName evidence="2">FF domain-containing protein</fullName>
    </recommendedName>
</protein>
<dbReference type="SUPFAM" id="SSF81698">
    <property type="entry name" value="FF domain"/>
    <property type="match status" value="1"/>
</dbReference>
<dbReference type="Pfam" id="PF01846">
    <property type="entry name" value="FF"/>
    <property type="match status" value="1"/>
</dbReference>
<feature type="domain" description="FF" evidence="2">
    <location>
        <begin position="19"/>
        <end position="73"/>
    </location>
</feature>
<dbReference type="AlphaFoldDB" id="A0A820LB22"/>
<dbReference type="PROSITE" id="PS51676">
    <property type="entry name" value="FF"/>
    <property type="match status" value="1"/>
</dbReference>
<dbReference type="Proteomes" id="UP000663868">
    <property type="component" value="Unassembled WGS sequence"/>
</dbReference>
<dbReference type="InterPro" id="IPR002713">
    <property type="entry name" value="FF_domain"/>
</dbReference>